<evidence type="ECO:0000256" key="2">
    <source>
        <dbReference type="PIRNR" id="PIRNR003107"/>
    </source>
</evidence>
<comment type="function">
    <text evidence="2">Plays a role in the regulation of phosphate uptake.</text>
</comment>
<reference evidence="4 5" key="1">
    <citation type="journal article" date="2022" name="Res Sq">
        <title>Evolution of multicellular longitudinally dividing oral cavity symbionts (Neisseriaceae).</title>
        <authorList>
            <person name="Nyongesa S."/>
            <person name="Weber P."/>
            <person name="Bernet E."/>
            <person name="Pullido F."/>
            <person name="Nieckarz M."/>
            <person name="Delaby M."/>
            <person name="Nieves C."/>
            <person name="Viehboeck T."/>
            <person name="Krause N."/>
            <person name="Rivera-Millot A."/>
            <person name="Nakamura A."/>
            <person name="Vischer N."/>
            <person name="VanNieuwenhze M."/>
            <person name="Brun Y."/>
            <person name="Cava F."/>
            <person name="Bulgheresi S."/>
            <person name="Veyrier F."/>
        </authorList>
    </citation>
    <scope>NUCLEOTIDE SEQUENCE [LARGE SCALE GENOMIC DNA]</scope>
    <source>
        <strain evidence="4 5">SN4</strain>
    </source>
</reference>
<evidence type="ECO:0000259" key="3">
    <source>
        <dbReference type="Pfam" id="PF01895"/>
    </source>
</evidence>
<dbReference type="EMBL" id="CP091511">
    <property type="protein sequence ID" value="UOO89022.1"/>
    <property type="molecule type" value="Genomic_DNA"/>
</dbReference>
<dbReference type="Gene3D" id="1.20.58.220">
    <property type="entry name" value="Phosphate transport system protein phou homolog 2, domain 2"/>
    <property type="match status" value="1"/>
</dbReference>
<evidence type="ECO:0000256" key="1">
    <source>
        <dbReference type="ARBA" id="ARBA00008107"/>
    </source>
</evidence>
<feature type="domain" description="PhoU" evidence="3">
    <location>
        <begin position="125"/>
        <end position="209"/>
    </location>
</feature>
<keyword evidence="2" id="KW-0813">Transport</keyword>
<protein>
    <recommendedName>
        <fullName evidence="2">Phosphate-specific transport system accessory protein PhoU</fullName>
    </recommendedName>
</protein>
<dbReference type="SUPFAM" id="SSF109755">
    <property type="entry name" value="PhoU-like"/>
    <property type="match status" value="1"/>
</dbReference>
<comment type="subunit">
    <text evidence="2">Homodimer.</text>
</comment>
<gene>
    <name evidence="4" type="primary">phoU</name>
    <name evidence="4" type="ORF">LVJ82_16490</name>
</gene>
<proteinExistence type="inferred from homology"/>
<dbReference type="InterPro" id="IPR028366">
    <property type="entry name" value="PhoU"/>
</dbReference>
<evidence type="ECO:0000313" key="4">
    <source>
        <dbReference type="EMBL" id="UOO89022.1"/>
    </source>
</evidence>
<comment type="subcellular location">
    <subcellularLocation>
        <location evidence="2">Cytoplasm</location>
    </subcellularLocation>
</comment>
<dbReference type="NCBIfam" id="TIGR02135">
    <property type="entry name" value="phoU_full"/>
    <property type="match status" value="1"/>
</dbReference>
<dbReference type="RefSeq" id="WP_058357305.1">
    <property type="nucleotide sequence ID" value="NZ_CABKVG010000010.1"/>
</dbReference>
<dbReference type="Pfam" id="PF01895">
    <property type="entry name" value="PhoU"/>
    <property type="match status" value="2"/>
</dbReference>
<sequence>MAEHISSQFNQELETVRTMVMKMGGLVEQQLRNVIKGLEDTNSGLLQEVVAADRTVNEMEVSIDDQCQLIIARRQPAAGDLRLVLTVTRIITDLERIGDEVKKIALYGSSLITKNGALPHQFHDLNRLAQRSLSMIHTALDAFARLDATVVVQLNKEDDLLDHEYDNLLRQQITYMMEDPRTIRTSLDTLFMFKAIERIGDHALNVSEHVVYLAKGIDIRHSPMEQVKKVSGVSE</sequence>
<evidence type="ECO:0000313" key="5">
    <source>
        <dbReference type="Proteomes" id="UP000832011"/>
    </source>
</evidence>
<dbReference type="PANTHER" id="PTHR42930:SF3">
    <property type="entry name" value="PHOSPHATE-SPECIFIC TRANSPORT SYSTEM ACCESSORY PROTEIN PHOU"/>
    <property type="match status" value="1"/>
</dbReference>
<keyword evidence="2" id="KW-0963">Cytoplasm</keyword>
<name>A0ABY4E6K1_9NEIS</name>
<organism evidence="4 5">
    <name type="scientific">Vitreoscilla massiliensis</name>
    <dbReference type="NCBI Taxonomy" id="1689272"/>
    <lineage>
        <taxon>Bacteria</taxon>
        <taxon>Pseudomonadati</taxon>
        <taxon>Pseudomonadota</taxon>
        <taxon>Betaproteobacteria</taxon>
        <taxon>Neisseriales</taxon>
        <taxon>Neisseriaceae</taxon>
        <taxon>Vitreoscilla</taxon>
    </lineage>
</organism>
<dbReference type="PANTHER" id="PTHR42930">
    <property type="entry name" value="PHOSPHATE-SPECIFIC TRANSPORT SYSTEM ACCESSORY PROTEIN PHOU"/>
    <property type="match status" value="1"/>
</dbReference>
<dbReference type="InterPro" id="IPR026022">
    <property type="entry name" value="PhoU_dom"/>
</dbReference>
<dbReference type="InterPro" id="IPR038078">
    <property type="entry name" value="PhoU-like_sf"/>
</dbReference>
<keyword evidence="5" id="KW-1185">Reference proteome</keyword>
<dbReference type="PIRSF" id="PIRSF003107">
    <property type="entry name" value="PhoU"/>
    <property type="match status" value="1"/>
</dbReference>
<feature type="domain" description="PhoU" evidence="3">
    <location>
        <begin position="21"/>
        <end position="105"/>
    </location>
</feature>
<accession>A0ABY4E6K1</accession>
<dbReference type="Proteomes" id="UP000832011">
    <property type="component" value="Chromosome"/>
</dbReference>
<comment type="similarity">
    <text evidence="1 2">Belongs to the PhoU family.</text>
</comment>
<keyword evidence="2" id="KW-0592">Phosphate transport</keyword>